<dbReference type="AlphaFoldDB" id="A0A8J8GC80"/>
<comment type="caution">
    <text evidence="1">The sequence shown here is derived from an EMBL/GenBank/DDBJ whole genome shotgun (WGS) entry which is preliminary data.</text>
</comment>
<organism evidence="1 2">
    <name type="scientific">Frigoriflavimonas asaccharolytica</name>
    <dbReference type="NCBI Taxonomy" id="2735899"/>
    <lineage>
        <taxon>Bacteria</taxon>
        <taxon>Pseudomonadati</taxon>
        <taxon>Bacteroidota</taxon>
        <taxon>Flavobacteriia</taxon>
        <taxon>Flavobacteriales</taxon>
        <taxon>Weeksellaceae</taxon>
        <taxon>Frigoriflavimonas</taxon>
    </lineage>
</organism>
<proteinExistence type="predicted"/>
<name>A0A8J8GC80_9FLAO</name>
<evidence type="ECO:0000313" key="1">
    <source>
        <dbReference type="EMBL" id="NRS93554.1"/>
    </source>
</evidence>
<gene>
    <name evidence="1" type="ORF">HNQ03_002645</name>
</gene>
<keyword evidence="2" id="KW-1185">Reference proteome</keyword>
<reference evidence="1" key="1">
    <citation type="submission" date="2020-05" db="EMBL/GenBank/DDBJ databases">
        <title>Genomic Encyclopedia of Type Strains, Phase IV (KMG-V): Genome sequencing to study the core and pangenomes of soil and plant-associated prokaryotes.</title>
        <authorList>
            <person name="Whitman W."/>
        </authorList>
    </citation>
    <scope>NUCLEOTIDE SEQUENCE</scope>
    <source>
        <strain evidence="1">16F</strain>
    </source>
</reference>
<accession>A0A8J8GC80</accession>
<sequence length="235" mass="27394">MINTQKDPIFKKYPNLKWLPWIGKDYFENDEKLLIIAESQYAQGETKEQYENDLALVNNPNFTRNAVQQTQIENHYKHLALDNFLKAVFGNSTINKEKLWQEIAFYNFVQRTMDYSSFDGNKYEQPTIADFDEGWKVFADVIKILKPTDCIFIGVTAATSFERMMDALNIQRTERIYQDKINSAKPATTSVIIDGLKTNISFIKHSSAYFSPESWRPFLMENHSEIITDLPSEIF</sequence>
<evidence type="ECO:0000313" key="2">
    <source>
        <dbReference type="Proteomes" id="UP000610746"/>
    </source>
</evidence>
<dbReference type="RefSeq" id="WP_173780109.1">
    <property type="nucleotide sequence ID" value="NZ_JABSNO010000023.1"/>
</dbReference>
<evidence type="ECO:0008006" key="3">
    <source>
        <dbReference type="Google" id="ProtNLM"/>
    </source>
</evidence>
<dbReference type="Proteomes" id="UP000610746">
    <property type="component" value="Unassembled WGS sequence"/>
</dbReference>
<dbReference type="EMBL" id="JABSNO010000023">
    <property type="protein sequence ID" value="NRS93554.1"/>
    <property type="molecule type" value="Genomic_DNA"/>
</dbReference>
<protein>
    <recommendedName>
        <fullName evidence="3">Uracil DNA glycosylase superfamily protein</fullName>
    </recommendedName>
</protein>